<protein>
    <submittedName>
        <fullName evidence="3">Thioesterase</fullName>
    </submittedName>
</protein>
<proteinExistence type="inferred from homology"/>
<keyword evidence="4" id="KW-1185">Reference proteome</keyword>
<dbReference type="Proteomes" id="UP000268829">
    <property type="component" value="Unassembled WGS sequence"/>
</dbReference>
<dbReference type="RefSeq" id="WP_122903762.1">
    <property type="nucleotide sequence ID" value="NZ_RHHS01000015.1"/>
</dbReference>
<dbReference type="GO" id="GO:0008610">
    <property type="term" value="P:lipid biosynthetic process"/>
    <property type="evidence" value="ECO:0007669"/>
    <property type="project" value="TreeGrafter"/>
</dbReference>
<dbReference type="PANTHER" id="PTHR11487">
    <property type="entry name" value="THIOESTERASE"/>
    <property type="match status" value="1"/>
</dbReference>
<dbReference type="InterPro" id="IPR029058">
    <property type="entry name" value="AB_hydrolase_fold"/>
</dbReference>
<evidence type="ECO:0000256" key="1">
    <source>
        <dbReference type="ARBA" id="ARBA00007169"/>
    </source>
</evidence>
<evidence type="ECO:0000259" key="2">
    <source>
        <dbReference type="Pfam" id="PF00975"/>
    </source>
</evidence>
<dbReference type="Gene3D" id="3.40.50.1820">
    <property type="entry name" value="alpha/beta hydrolase"/>
    <property type="match status" value="1"/>
</dbReference>
<sequence length="263" mass="30012">MQKTNVSQTRWLFSPQLAPEAELLLFCFHYAGGHAGIYRDWQKKLPVQIGVCPVQLPGRSNRFTEPFHTDLSVLIRELAEALLPYLNRPFALFGHSMGALLSFELARYLRKHYGIKPLHLFAAGHHAPHLPDPGEAIHHLPDPEFLQGLRTLNGTPQELFDQAENEEILQMLLPMLRADFTICETYQYEDEEPLECGLTAIGGRQDPDVTVEHMEAWKKHTRASFHMHMLQGDHFFIHSEQKELLSIVESTLQSYLVGNRGIG</sequence>
<dbReference type="AlphaFoldDB" id="A0A3M8B642"/>
<dbReference type="OrthoDB" id="2213423at2"/>
<feature type="domain" description="Thioesterase" evidence="2">
    <location>
        <begin position="25"/>
        <end position="250"/>
    </location>
</feature>
<gene>
    <name evidence="3" type="ORF">EDM57_05465</name>
</gene>
<dbReference type="PANTHER" id="PTHR11487:SF0">
    <property type="entry name" value="S-ACYL FATTY ACID SYNTHASE THIOESTERASE, MEDIUM CHAIN"/>
    <property type="match status" value="1"/>
</dbReference>
<dbReference type="SUPFAM" id="SSF53474">
    <property type="entry name" value="alpha/beta-Hydrolases"/>
    <property type="match status" value="1"/>
</dbReference>
<reference evidence="3 4" key="1">
    <citation type="submission" date="2018-10" db="EMBL/GenBank/DDBJ databases">
        <title>Phylogenomics of Brevibacillus.</title>
        <authorList>
            <person name="Dunlap C."/>
        </authorList>
    </citation>
    <scope>NUCLEOTIDE SEQUENCE [LARGE SCALE GENOMIC DNA]</scope>
    <source>
        <strain evidence="3 4">DSM 100115</strain>
    </source>
</reference>
<evidence type="ECO:0000313" key="4">
    <source>
        <dbReference type="Proteomes" id="UP000268829"/>
    </source>
</evidence>
<organism evidence="3 4">
    <name type="scientific">Brevibacillus gelatini</name>
    <dbReference type="NCBI Taxonomy" id="1655277"/>
    <lineage>
        <taxon>Bacteria</taxon>
        <taxon>Bacillati</taxon>
        <taxon>Bacillota</taxon>
        <taxon>Bacilli</taxon>
        <taxon>Bacillales</taxon>
        <taxon>Paenibacillaceae</taxon>
        <taxon>Brevibacillus</taxon>
    </lineage>
</organism>
<dbReference type="EMBL" id="RHHS01000015">
    <property type="protein sequence ID" value="RNB58926.1"/>
    <property type="molecule type" value="Genomic_DNA"/>
</dbReference>
<evidence type="ECO:0000313" key="3">
    <source>
        <dbReference type="EMBL" id="RNB58926.1"/>
    </source>
</evidence>
<name>A0A3M8B642_9BACL</name>
<dbReference type="Pfam" id="PF00975">
    <property type="entry name" value="Thioesterase"/>
    <property type="match status" value="1"/>
</dbReference>
<dbReference type="InterPro" id="IPR012223">
    <property type="entry name" value="TEII"/>
</dbReference>
<dbReference type="InterPro" id="IPR001031">
    <property type="entry name" value="Thioesterase"/>
</dbReference>
<comment type="similarity">
    <text evidence="1">Belongs to the thioesterase family.</text>
</comment>
<accession>A0A3M8B642</accession>
<comment type="caution">
    <text evidence="3">The sequence shown here is derived from an EMBL/GenBank/DDBJ whole genome shotgun (WGS) entry which is preliminary data.</text>
</comment>